<protein>
    <submittedName>
        <fullName evidence="6">EI24-domain-containing protein</fullName>
    </submittedName>
</protein>
<keyword evidence="4 5" id="KW-0472">Membrane</keyword>
<dbReference type="OrthoDB" id="266518at2759"/>
<evidence type="ECO:0000313" key="6">
    <source>
        <dbReference type="EMBL" id="KZT26468.1"/>
    </source>
</evidence>
<comment type="subcellular location">
    <subcellularLocation>
        <location evidence="1">Membrane</location>
        <topology evidence="1">Multi-pass membrane protein</topology>
    </subcellularLocation>
</comment>
<dbReference type="PANTHER" id="PTHR21389">
    <property type="entry name" value="P53 INDUCED PROTEIN"/>
    <property type="match status" value="1"/>
</dbReference>
<evidence type="ECO:0000256" key="5">
    <source>
        <dbReference type="SAM" id="Phobius"/>
    </source>
</evidence>
<name>A0A165TCM1_9AGAM</name>
<feature type="transmembrane region" description="Helical" evidence="5">
    <location>
        <begin position="231"/>
        <end position="264"/>
    </location>
</feature>
<dbReference type="GO" id="GO:0005783">
    <property type="term" value="C:endoplasmic reticulum"/>
    <property type="evidence" value="ECO:0007669"/>
    <property type="project" value="TreeGrafter"/>
</dbReference>
<proteinExistence type="predicted"/>
<keyword evidence="3 5" id="KW-1133">Transmembrane helix</keyword>
<dbReference type="PANTHER" id="PTHR21389:SF0">
    <property type="entry name" value="ETOPOSIDE-INDUCED PROTEIN 2.4 HOMOLOG"/>
    <property type="match status" value="1"/>
</dbReference>
<reference evidence="6 7" key="1">
    <citation type="journal article" date="2016" name="Mol. Biol. Evol.">
        <title>Comparative Genomics of Early-Diverging Mushroom-Forming Fungi Provides Insights into the Origins of Lignocellulose Decay Capabilities.</title>
        <authorList>
            <person name="Nagy L.G."/>
            <person name="Riley R."/>
            <person name="Tritt A."/>
            <person name="Adam C."/>
            <person name="Daum C."/>
            <person name="Floudas D."/>
            <person name="Sun H."/>
            <person name="Yadav J.S."/>
            <person name="Pangilinan J."/>
            <person name="Larsson K.H."/>
            <person name="Matsuura K."/>
            <person name="Barry K."/>
            <person name="Labutti K."/>
            <person name="Kuo R."/>
            <person name="Ohm R.A."/>
            <person name="Bhattacharya S.S."/>
            <person name="Shirouzu T."/>
            <person name="Yoshinaga Y."/>
            <person name="Martin F.M."/>
            <person name="Grigoriev I.V."/>
            <person name="Hibbett D.S."/>
        </authorList>
    </citation>
    <scope>NUCLEOTIDE SEQUENCE [LARGE SCALE GENOMIC DNA]</scope>
    <source>
        <strain evidence="6 7">HHB14362 ss-1</strain>
    </source>
</reference>
<dbReference type="EMBL" id="KV425566">
    <property type="protein sequence ID" value="KZT26468.1"/>
    <property type="molecule type" value="Genomic_DNA"/>
</dbReference>
<feature type="transmembrane region" description="Helical" evidence="5">
    <location>
        <begin position="191"/>
        <end position="210"/>
    </location>
</feature>
<evidence type="ECO:0000313" key="7">
    <source>
        <dbReference type="Proteomes" id="UP000076761"/>
    </source>
</evidence>
<organism evidence="6 7">
    <name type="scientific">Neolentinus lepideus HHB14362 ss-1</name>
    <dbReference type="NCBI Taxonomy" id="1314782"/>
    <lineage>
        <taxon>Eukaryota</taxon>
        <taxon>Fungi</taxon>
        <taxon>Dikarya</taxon>
        <taxon>Basidiomycota</taxon>
        <taxon>Agaricomycotina</taxon>
        <taxon>Agaricomycetes</taxon>
        <taxon>Gloeophyllales</taxon>
        <taxon>Gloeophyllaceae</taxon>
        <taxon>Neolentinus</taxon>
    </lineage>
</organism>
<dbReference type="GO" id="GO:0016236">
    <property type="term" value="P:macroautophagy"/>
    <property type="evidence" value="ECO:0007669"/>
    <property type="project" value="TreeGrafter"/>
</dbReference>
<feature type="transmembrane region" description="Helical" evidence="5">
    <location>
        <begin position="74"/>
        <end position="95"/>
    </location>
</feature>
<dbReference type="InParanoid" id="A0A165TCM1"/>
<dbReference type="Pfam" id="PF07264">
    <property type="entry name" value="EI24"/>
    <property type="match status" value="1"/>
</dbReference>
<keyword evidence="2 5" id="KW-0812">Transmembrane</keyword>
<evidence type="ECO:0000256" key="3">
    <source>
        <dbReference type="ARBA" id="ARBA00022989"/>
    </source>
</evidence>
<feature type="transmembrane region" description="Helical" evidence="5">
    <location>
        <begin position="303"/>
        <end position="325"/>
    </location>
</feature>
<sequence>MSRHPTQRASHDSYSPNPPYSARAAYPSFIPVQDTLILQATWAFRGLMDAFRWDIVVLTVTSDPEIRANFLKSLLLNSLSLTSIYVFDLLLQPLVQNQQKWLHRNVGWFYQVLWLLPVLGASLYLNSSWCTLIAKRTYALRHGSRATTAEMSYTYTGILNALATSAYRGVMIVTSVALDFALAYIPVVGPFVSFAFLCWVDAYYCFEFIWTARGLALFRRVRHLEEHWAYYFAFGLPSAALCMWGSGLANAAIFALIFPAYIIMAMHAQPVPQDPYRPLPTTDSGSDSRPLLPSPYIPIRLPVFSLVILINDWIVKVLGFVGGGAGRRGPGHRRGLSEAEVESVEEGVEMTGMRRGGRIGVRSARRKVE</sequence>
<accession>A0A165TCM1</accession>
<evidence type="ECO:0000256" key="4">
    <source>
        <dbReference type="ARBA" id="ARBA00023136"/>
    </source>
</evidence>
<gene>
    <name evidence="6" type="ORF">NEOLEDRAFT_1062893</name>
</gene>
<evidence type="ECO:0000256" key="2">
    <source>
        <dbReference type="ARBA" id="ARBA00022692"/>
    </source>
</evidence>
<dbReference type="Proteomes" id="UP000076761">
    <property type="component" value="Unassembled WGS sequence"/>
</dbReference>
<dbReference type="AlphaFoldDB" id="A0A165TCM1"/>
<feature type="transmembrane region" description="Helical" evidence="5">
    <location>
        <begin position="107"/>
        <end position="126"/>
    </location>
</feature>
<dbReference type="GO" id="GO:0016020">
    <property type="term" value="C:membrane"/>
    <property type="evidence" value="ECO:0007669"/>
    <property type="project" value="UniProtKB-SubCell"/>
</dbReference>
<evidence type="ECO:0000256" key="1">
    <source>
        <dbReference type="ARBA" id="ARBA00004141"/>
    </source>
</evidence>
<dbReference type="InterPro" id="IPR059112">
    <property type="entry name" value="CysZ/EI24"/>
</dbReference>
<keyword evidence="7" id="KW-1185">Reference proteome</keyword>